<evidence type="ECO:0000313" key="3">
    <source>
        <dbReference type="Proteomes" id="UP001501442"/>
    </source>
</evidence>
<dbReference type="Pfam" id="PF05257">
    <property type="entry name" value="CHAP"/>
    <property type="match status" value="1"/>
</dbReference>
<dbReference type="Proteomes" id="UP001501442">
    <property type="component" value="Unassembled WGS sequence"/>
</dbReference>
<proteinExistence type="predicted"/>
<organism evidence="2 3">
    <name type="scientific">Actinoallomurus vinaceus</name>
    <dbReference type="NCBI Taxonomy" id="1080074"/>
    <lineage>
        <taxon>Bacteria</taxon>
        <taxon>Bacillati</taxon>
        <taxon>Actinomycetota</taxon>
        <taxon>Actinomycetes</taxon>
        <taxon>Streptosporangiales</taxon>
        <taxon>Thermomonosporaceae</taxon>
        <taxon>Actinoallomurus</taxon>
    </lineage>
</organism>
<evidence type="ECO:0000313" key="2">
    <source>
        <dbReference type="EMBL" id="GAA4626588.1"/>
    </source>
</evidence>
<dbReference type="InterPro" id="IPR038765">
    <property type="entry name" value="Papain-like_cys_pep_sf"/>
</dbReference>
<gene>
    <name evidence="2" type="ORF">GCM10023196_035440</name>
</gene>
<keyword evidence="3" id="KW-1185">Reference proteome</keyword>
<evidence type="ECO:0000259" key="1">
    <source>
        <dbReference type="Pfam" id="PF05257"/>
    </source>
</evidence>
<dbReference type="Gene3D" id="3.90.1720.10">
    <property type="entry name" value="endopeptidase domain like (from Nostoc punctiforme)"/>
    <property type="match status" value="1"/>
</dbReference>
<dbReference type="EMBL" id="BAABHK010000004">
    <property type="protein sequence ID" value="GAA4626588.1"/>
    <property type="molecule type" value="Genomic_DNA"/>
</dbReference>
<reference evidence="3" key="1">
    <citation type="journal article" date="2019" name="Int. J. Syst. Evol. Microbiol.">
        <title>The Global Catalogue of Microorganisms (GCM) 10K type strain sequencing project: providing services to taxonomists for standard genome sequencing and annotation.</title>
        <authorList>
            <consortium name="The Broad Institute Genomics Platform"/>
            <consortium name="The Broad Institute Genome Sequencing Center for Infectious Disease"/>
            <person name="Wu L."/>
            <person name="Ma J."/>
        </authorList>
    </citation>
    <scope>NUCLEOTIDE SEQUENCE [LARGE SCALE GENOMIC DNA]</scope>
    <source>
        <strain evidence="3">JCM 17939</strain>
    </source>
</reference>
<feature type="domain" description="Peptidase C51" evidence="1">
    <location>
        <begin position="34"/>
        <end position="117"/>
    </location>
</feature>
<name>A0ABP8UAM0_9ACTN</name>
<dbReference type="SUPFAM" id="SSF54001">
    <property type="entry name" value="Cysteine proteinases"/>
    <property type="match status" value="1"/>
</dbReference>
<protein>
    <recommendedName>
        <fullName evidence="1">Peptidase C51 domain-containing protein</fullName>
    </recommendedName>
</protein>
<accession>A0ABP8UAM0</accession>
<sequence length="158" mass="17322">MARSQLGYHEAANGHTKYGQWYADRHHDQAFADANWCDMGASWCAAQIGAGAVVGEYAYTPWHAQWFAQQGRWGHTPHPGDLVFYSWSGPLTITEIEHVGIVEAVRGDGRIVTIEFNTSDACLRRVRTPAGIVVGYGSPDWEAVDSADDVLEVVSLGC</sequence>
<comment type="caution">
    <text evidence="2">The sequence shown here is derived from an EMBL/GenBank/DDBJ whole genome shotgun (WGS) entry which is preliminary data.</text>
</comment>
<dbReference type="InterPro" id="IPR007921">
    <property type="entry name" value="CHAP_dom"/>
</dbReference>